<accession>A0A3B0MKK8</accession>
<evidence type="ECO:0000313" key="1">
    <source>
        <dbReference type="EMBL" id="SVP88848.1"/>
    </source>
</evidence>
<proteinExistence type="predicted"/>
<dbReference type="VEuPathDB" id="PiroplasmaDB:TA06250"/>
<name>A0A3B0MKK8_THEAN</name>
<reference evidence="2" key="1">
    <citation type="submission" date="2018-07" db="EMBL/GenBank/DDBJ databases">
        <authorList>
            <person name="Quirk P.G."/>
            <person name="Krulwich T.A."/>
        </authorList>
    </citation>
    <scope>NUCLEOTIDE SEQUENCE</scope>
    <source>
        <strain evidence="2">Anand</strain>
    </source>
</reference>
<organism evidence="2">
    <name type="scientific">Theileria annulata</name>
    <dbReference type="NCBI Taxonomy" id="5874"/>
    <lineage>
        <taxon>Eukaryota</taxon>
        <taxon>Sar</taxon>
        <taxon>Alveolata</taxon>
        <taxon>Apicomplexa</taxon>
        <taxon>Aconoidasida</taxon>
        <taxon>Piroplasmida</taxon>
        <taxon>Theileriidae</taxon>
        <taxon>Theileria</taxon>
    </lineage>
</organism>
<sequence length="765" mass="89594">MVENELVTGKPKRNVLTCTEKDYLNSLISLDLNDSLSFSKAINPSEHETELYVEALLNRLNTLDEDIWYSVETIQNNVCNMLTRLCNLFYDKSENSNHDAELFESVYAGLKRIEDLSLAIKCKYDKTQSLRELKRLKNVIIANQKVLSLIYNWDNYIKTIQSIFLQYTNRRNEHADYSSVTDGVSHSEMYFILNSEGFTLSDLDKLKAIISQLKLDYDTCLDNLVNTNVAQTLSFIMDKYYIILQDFTSDIVNYVITTCNTDRNDSFKSTSVDITDDVREKLVKYVEYYSVDGGLNYTCLNRHLKNKLEEIFMNHFKTLGETSLNLFSNTLTLNLALMNKVQSVLNSFFQYFFNFFITFKPSYHFIMSHQQNENVMEMYNKLIVNILLKCILNSNVYNSILRSEEVFECVESILNIYNEIFNKFQNYIDQLNLNQHIESANLIPFDILDNYTFHIYNQQVSNTEQMKYNSLEDCISNFRLLLPRQVRVDQRPQILLWLSIYCKLNNLKVEYDNYVESCCKFVKEYFSALVPRFDTNPINTKFELSLRDFIVELLETHGLLVESVHQLLLTATMSFQSKIDLNVYNSLSENHDWKLAHHLSQPFRQLVFSNFKFLGLDSNSDNFSNKFLGLDSNSDNFSNKCLDSNNLMNQFEIKTLLYTASQSVSKYISNVVTFLIKNLYEDASGKDNKVNMYVEYIGEYYINLLSKYCEHNETFKILQKSFEMFIDEEFENLTKLKNQKDNIQYLIKIAKLLNINTSDSLSMLL</sequence>
<evidence type="ECO:0000313" key="2">
    <source>
        <dbReference type="EMBL" id="SVP89992.1"/>
    </source>
</evidence>
<dbReference type="EMBL" id="UIVS01000001">
    <property type="protein sequence ID" value="SVP89992.1"/>
    <property type="molecule type" value="Genomic_DNA"/>
</dbReference>
<dbReference type="AlphaFoldDB" id="A0A3B0MKK8"/>
<dbReference type="EMBL" id="UIVT01000001">
    <property type="protein sequence ID" value="SVP88848.1"/>
    <property type="molecule type" value="Genomic_DNA"/>
</dbReference>
<protein>
    <submittedName>
        <fullName evidence="2">Uncharacterized protein</fullName>
    </submittedName>
</protein>
<gene>
    <name evidence="1" type="ORF">TAT_000070000</name>
    <name evidence="2" type="ORF">TAV_000069500</name>
</gene>